<dbReference type="PIRSF" id="PIRSF010631">
    <property type="entry name" value="A-rhamnsds"/>
    <property type="match status" value="1"/>
</dbReference>
<dbReference type="InterPro" id="IPR013737">
    <property type="entry name" value="Bac_rhamnosid_N"/>
</dbReference>
<dbReference type="GO" id="GO:0030596">
    <property type="term" value="F:alpha-L-rhamnosidase activity"/>
    <property type="evidence" value="ECO:0007669"/>
    <property type="project" value="UniProtKB-EC"/>
</dbReference>
<dbReference type="GO" id="GO:0005975">
    <property type="term" value="P:carbohydrate metabolic process"/>
    <property type="evidence" value="ECO:0007669"/>
    <property type="project" value="InterPro"/>
</dbReference>
<dbReference type="Pfam" id="PF25788">
    <property type="entry name" value="Ig_Rha78A_N"/>
    <property type="match status" value="1"/>
</dbReference>
<evidence type="ECO:0000259" key="4">
    <source>
        <dbReference type="Pfam" id="PF05592"/>
    </source>
</evidence>
<dbReference type="PANTHER" id="PTHR33307">
    <property type="entry name" value="ALPHA-RHAMNOSIDASE (EUROFUNG)"/>
    <property type="match status" value="1"/>
</dbReference>
<dbReference type="InterPro" id="IPR008902">
    <property type="entry name" value="Rhamnosid_concanavalin"/>
</dbReference>
<dbReference type="AlphaFoldDB" id="A0A941E7R4"/>
<evidence type="ECO:0000256" key="1">
    <source>
        <dbReference type="ARBA" id="ARBA00001445"/>
    </source>
</evidence>
<accession>A0A941E7R4</accession>
<evidence type="ECO:0000256" key="3">
    <source>
        <dbReference type="ARBA" id="ARBA00022801"/>
    </source>
</evidence>
<evidence type="ECO:0000256" key="2">
    <source>
        <dbReference type="ARBA" id="ARBA00012652"/>
    </source>
</evidence>
<dbReference type="Gene3D" id="2.60.420.10">
    <property type="entry name" value="Maltose phosphorylase, domain 3"/>
    <property type="match status" value="1"/>
</dbReference>
<feature type="domain" description="Bacterial alpha-L-rhamnosidase N-terminal" evidence="5">
    <location>
        <begin position="401"/>
        <end position="578"/>
    </location>
</feature>
<feature type="domain" description="Alpha-L-rhamnosidase six-hairpin glycosidase" evidence="6">
    <location>
        <begin position="692"/>
        <end position="1016"/>
    </location>
</feature>
<dbReference type="Gene3D" id="1.50.10.10">
    <property type="match status" value="1"/>
</dbReference>
<evidence type="ECO:0000259" key="6">
    <source>
        <dbReference type="Pfam" id="PF17389"/>
    </source>
</evidence>
<dbReference type="Pfam" id="PF05592">
    <property type="entry name" value="Bac_rhamnosid"/>
    <property type="match status" value="1"/>
</dbReference>
<dbReference type="InterPro" id="IPR035396">
    <property type="entry name" value="Bac_rhamnosid6H"/>
</dbReference>
<evidence type="ECO:0000259" key="7">
    <source>
        <dbReference type="Pfam" id="PF17390"/>
    </source>
</evidence>
<evidence type="ECO:0000313" key="8">
    <source>
        <dbReference type="EMBL" id="MBR7826591.1"/>
    </source>
</evidence>
<reference evidence="8" key="1">
    <citation type="submission" date="2021-04" db="EMBL/GenBank/DDBJ databases">
        <title>Genome based classification of Actinospica acidithermotolerans sp. nov., an actinobacterium isolated from an Indonesian hot spring.</title>
        <authorList>
            <person name="Kusuma A.B."/>
            <person name="Putra K.E."/>
            <person name="Nafisah S."/>
            <person name="Loh J."/>
            <person name="Nouioui I."/>
            <person name="Goodfellow M."/>
        </authorList>
    </citation>
    <scope>NUCLEOTIDE SEQUENCE</scope>
    <source>
        <strain evidence="8">MGRD01-02</strain>
    </source>
</reference>
<dbReference type="SUPFAM" id="SSF48208">
    <property type="entry name" value="Six-hairpin glycosidases"/>
    <property type="match status" value="1"/>
</dbReference>
<dbReference type="InterPro" id="IPR008928">
    <property type="entry name" value="6-hairpin_glycosidase_sf"/>
</dbReference>
<dbReference type="PANTHER" id="PTHR33307:SF11">
    <property type="entry name" value="ALPHA-L-RHAMNOSIDASE"/>
    <property type="match status" value="1"/>
</dbReference>
<evidence type="ECO:0000313" key="9">
    <source>
        <dbReference type="Proteomes" id="UP000676325"/>
    </source>
</evidence>
<dbReference type="InterPro" id="IPR006311">
    <property type="entry name" value="TAT_signal"/>
</dbReference>
<dbReference type="PROSITE" id="PS51318">
    <property type="entry name" value="TAT"/>
    <property type="match status" value="1"/>
</dbReference>
<dbReference type="Pfam" id="PF17390">
    <property type="entry name" value="Bac_rhamnosid_C"/>
    <property type="match status" value="1"/>
</dbReference>
<dbReference type="RefSeq" id="WP_212517740.1">
    <property type="nucleotide sequence ID" value="NZ_JAGSOH010000019.1"/>
</dbReference>
<comment type="caution">
    <text evidence="8">The sequence shown here is derived from an EMBL/GenBank/DDBJ whole genome shotgun (WGS) entry which is preliminary data.</text>
</comment>
<dbReference type="Pfam" id="PF17389">
    <property type="entry name" value="Bac_rhamnosid6H"/>
    <property type="match status" value="1"/>
</dbReference>
<evidence type="ECO:0000259" key="5">
    <source>
        <dbReference type="Pfam" id="PF08531"/>
    </source>
</evidence>
<dbReference type="EC" id="3.2.1.40" evidence="2"/>
<name>A0A941E7R4_9ACTN</name>
<dbReference type="InterPro" id="IPR012341">
    <property type="entry name" value="6hp_glycosidase-like_sf"/>
</dbReference>
<dbReference type="InterPro" id="IPR016007">
    <property type="entry name" value="Alpha_rhamnosid"/>
</dbReference>
<dbReference type="EMBL" id="JAGSOH010000019">
    <property type="protein sequence ID" value="MBR7826591.1"/>
    <property type="molecule type" value="Genomic_DNA"/>
</dbReference>
<feature type="domain" description="Alpha-L-rhamnosidase C-terminal" evidence="7">
    <location>
        <begin position="1026"/>
        <end position="1091"/>
    </location>
</feature>
<sequence>MVMAQRPAEDGIGRRRFIAVGGATTVGGLSALMVPGAVAHADTASSTATDTASSAAAGSSNAAGAAFAPLRIDTLRTASMTSPMGVDLPAPTLSWQLVDDARRTTAGPTYAAQTAYQVQVATDEQLLRSGKPDLWDSGRVMSSQNCQIAYGGRPVSSRAVASWRVRVWDADGRVTDWSAPATWELGLLSSSDWSASWIGNAEWEAPQPLTVTLTSAQTARYVRLTVTDLGRPAAPLGDPAFQPQLQMAEFELFDSSAPGVNVALGAAVTASESITVAGQWAPEYLTDGKISSVDAPHGYQSAIHPATDVSATPILLTFDLGQDRTFDTAAVYQLWDAPSQWGVTPNYPRTFTIGVSESPNGPFTTVGTMKKDDKPYPPSSMHNAPAALPLFARQFTVPNSSVDKARLYISCSGIHIATVNGRPVTDNVLEPPVSNVLREVQYATYDVTNLIRHGQNSVGVELGGGTWDIFNTLANPSRYIKATAGFGPPRLIAQLELTYPNGRTQIVATDGAWQTSLGATTFSNWYGGEDYDARREQAGWDSLGADLTGGEWKSAVVTGKPASGTALSGRLMPGVQIVESGTATAVTNPSSGIYVFDYGVNAAGWPELTVNAPAGTVVTLRPGERLKNGLIDQSTTGTPIYDTYTAAGTGDEVWHPRFMYHGLRYLQVEGLPQAPATTDATRHVLRAANAESATFTCSDELLNSIHTIINRALQSNMFSTLTDCPHREKLGWLDDIGLIFDVAARNYDVAAMYRKIVRDMSEAQSEDGLVPTTAPELAQFAGAYRDDANWGGSIILAPWQMYRFYGDLQTVRDYYPAMQKYLGYLATQSSGYLLNDGLGDWITLNTTTPVGVTASYAYMRLATTMVKIANLLGNGSDAATYQQLATNISAAFNAKYYNASTASYSSGSQACNALALDGGLVPAADRGAVLSTLIATIRANGNHLDVGEVALPAVFRVLARAGRHDVIHDIATLTSSPSYGYQVVSGSTSLAEDWGGLGTNGSQNHWMLGALDAWFTGGVGGIDQSEDSVAFSDLVIAPAVVGSLTSAAATYQSPQGRISTSWQTGPGSISLDASVPANTTATVALPLAAAGGSAAQVSATDGAKLTGNDGTNATWRVGPGDWRFRAASA</sequence>
<organism evidence="8 9">
    <name type="scientific">Actinospica acidithermotolerans</name>
    <dbReference type="NCBI Taxonomy" id="2828514"/>
    <lineage>
        <taxon>Bacteria</taxon>
        <taxon>Bacillati</taxon>
        <taxon>Actinomycetota</taxon>
        <taxon>Actinomycetes</taxon>
        <taxon>Catenulisporales</taxon>
        <taxon>Actinospicaceae</taxon>
        <taxon>Actinospica</taxon>
    </lineage>
</organism>
<keyword evidence="3 8" id="KW-0378">Hydrolase</keyword>
<dbReference type="Pfam" id="PF08531">
    <property type="entry name" value="Bac_rhamnosid_N"/>
    <property type="match status" value="1"/>
</dbReference>
<dbReference type="Proteomes" id="UP000676325">
    <property type="component" value="Unassembled WGS sequence"/>
</dbReference>
<gene>
    <name evidence="8" type="ORF">KDK95_09770</name>
</gene>
<dbReference type="InterPro" id="IPR013783">
    <property type="entry name" value="Ig-like_fold"/>
</dbReference>
<dbReference type="Gene3D" id="2.60.40.10">
    <property type="entry name" value="Immunoglobulins"/>
    <property type="match status" value="1"/>
</dbReference>
<keyword evidence="9" id="KW-1185">Reference proteome</keyword>
<protein>
    <recommendedName>
        <fullName evidence="2">alpha-L-rhamnosidase</fullName>
        <ecNumber evidence="2">3.2.1.40</ecNumber>
    </recommendedName>
</protein>
<dbReference type="Gene3D" id="2.60.120.260">
    <property type="entry name" value="Galactose-binding domain-like"/>
    <property type="match status" value="2"/>
</dbReference>
<comment type="catalytic activity">
    <reaction evidence="1">
        <text>Hydrolysis of terminal non-reducing alpha-L-rhamnose residues in alpha-L-rhamnosides.</text>
        <dbReference type="EC" id="3.2.1.40"/>
    </reaction>
</comment>
<proteinExistence type="predicted"/>
<feature type="domain" description="Alpha-L-rhamnosidase concanavalin-like" evidence="4">
    <location>
        <begin position="590"/>
        <end position="684"/>
    </location>
</feature>
<dbReference type="InterPro" id="IPR035398">
    <property type="entry name" value="Bac_rhamnosid_C"/>
</dbReference>